<dbReference type="Proteomes" id="UP000051297">
    <property type="component" value="Unassembled WGS sequence"/>
</dbReference>
<dbReference type="Pfam" id="PF02894">
    <property type="entry name" value="GFO_IDH_MocA_C"/>
    <property type="match status" value="1"/>
</dbReference>
<dbReference type="Pfam" id="PF01408">
    <property type="entry name" value="GFO_IDH_MocA"/>
    <property type="match status" value="1"/>
</dbReference>
<dbReference type="InterPro" id="IPR036291">
    <property type="entry name" value="NAD(P)-bd_dom_sf"/>
</dbReference>
<dbReference type="AlphaFoldDB" id="A0A0T5ZXR2"/>
<dbReference type="STRING" id="1576480.XU08_C0001G0003"/>
<organism evidence="3 4">
    <name type="scientific">candidate division WWE3 bacterium CSP1-7</name>
    <dbReference type="NCBI Taxonomy" id="1576480"/>
    <lineage>
        <taxon>Bacteria</taxon>
        <taxon>Katanobacteria</taxon>
    </lineage>
</organism>
<dbReference type="SUPFAM" id="SSF51735">
    <property type="entry name" value="NAD(P)-binding Rossmann-fold domains"/>
    <property type="match status" value="1"/>
</dbReference>
<dbReference type="PANTHER" id="PTHR43377:SF1">
    <property type="entry name" value="BILIVERDIN REDUCTASE A"/>
    <property type="match status" value="1"/>
</dbReference>
<accession>A0A0T5ZXR2</accession>
<dbReference type="Gene3D" id="3.30.360.10">
    <property type="entry name" value="Dihydrodipicolinate Reductase, domain 2"/>
    <property type="match status" value="1"/>
</dbReference>
<feature type="domain" description="Gfo/Idh/MocA-like oxidoreductase N-terminal" evidence="1">
    <location>
        <begin position="4"/>
        <end position="125"/>
    </location>
</feature>
<dbReference type="SUPFAM" id="SSF55347">
    <property type="entry name" value="Glyceraldehyde-3-phosphate dehydrogenase-like, C-terminal domain"/>
    <property type="match status" value="1"/>
</dbReference>
<dbReference type="Gene3D" id="3.40.50.720">
    <property type="entry name" value="NAD(P)-binding Rossmann-like Domain"/>
    <property type="match status" value="1"/>
</dbReference>
<dbReference type="GO" id="GO:0000166">
    <property type="term" value="F:nucleotide binding"/>
    <property type="evidence" value="ECO:0007669"/>
    <property type="project" value="InterPro"/>
</dbReference>
<dbReference type="PANTHER" id="PTHR43377">
    <property type="entry name" value="BILIVERDIN REDUCTASE A"/>
    <property type="match status" value="1"/>
</dbReference>
<dbReference type="InterPro" id="IPR004104">
    <property type="entry name" value="Gfo/Idh/MocA-like_OxRdtase_C"/>
</dbReference>
<evidence type="ECO:0000259" key="2">
    <source>
        <dbReference type="Pfam" id="PF02894"/>
    </source>
</evidence>
<evidence type="ECO:0000259" key="1">
    <source>
        <dbReference type="Pfam" id="PF01408"/>
    </source>
</evidence>
<dbReference type="EMBL" id="LDXK01000001">
    <property type="protein sequence ID" value="KRT67597.1"/>
    <property type="molecule type" value="Genomic_DNA"/>
</dbReference>
<dbReference type="InterPro" id="IPR051450">
    <property type="entry name" value="Gfo/Idh/MocA_Oxidoreductases"/>
</dbReference>
<reference evidence="3 4" key="1">
    <citation type="submission" date="2015-05" db="EMBL/GenBank/DDBJ databases">
        <title>Critical biogeochemical functions in the subsurface are associated with bacteria from new phyla and little studied lineages.</title>
        <authorList>
            <person name="Hug L.A."/>
            <person name="Thomas B.C."/>
            <person name="Sharon I."/>
            <person name="Brown C.T."/>
            <person name="Sharma R."/>
            <person name="Hettich R.L."/>
            <person name="Wilkins M.J."/>
            <person name="Williams K.H."/>
            <person name="Singh A."/>
            <person name="Banfield J.F."/>
        </authorList>
    </citation>
    <scope>NUCLEOTIDE SEQUENCE [LARGE SCALE GENOMIC DNA]</scope>
    <source>
        <strain evidence="3">CSP1-7</strain>
    </source>
</reference>
<protein>
    <submittedName>
        <fullName evidence="3">Oxidoreductase</fullName>
    </submittedName>
</protein>
<proteinExistence type="predicted"/>
<name>A0A0T5ZXR2_UNCKA</name>
<feature type="domain" description="Gfo/Idh/MocA-like oxidoreductase C-terminal" evidence="2">
    <location>
        <begin position="138"/>
        <end position="328"/>
    </location>
</feature>
<gene>
    <name evidence="3" type="ORF">XU08_C0001G0003</name>
</gene>
<sequence>MTNRVGVIGAYGFMGKNHARNLRALEESDGNVRLVAVSDVNPKVDELGHIYGIPAYADYHEMLSGASLNAVVVAVPTAQHCQVVCDALESGLHVMVEKPIAFSADEADVMFKLAQQLERILMVGHIEWFNPVVRRLVKMIQDGDLGQVLMIETKRLNPFPTGRDQAVGIAIDLAVHDIFNVLKILDLIGKPFYGKPLAAGGTSPLTSTKFEDHITMLLPANGVVAEVTASWLHPFKVRQTTVVGTKGTAVADLMSREIVFYPIGEGFDAHDLAAAMYNLNFVERRIPEVPERAVEPLRLELQEFIASVSEGRKPAVTAEDACEVLEIALQASKQVLGGEK</sequence>
<dbReference type="InterPro" id="IPR000683">
    <property type="entry name" value="Gfo/Idh/MocA-like_OxRdtase_N"/>
</dbReference>
<comment type="caution">
    <text evidence="3">The sequence shown here is derived from an EMBL/GenBank/DDBJ whole genome shotgun (WGS) entry which is preliminary data.</text>
</comment>
<evidence type="ECO:0000313" key="4">
    <source>
        <dbReference type="Proteomes" id="UP000051297"/>
    </source>
</evidence>
<evidence type="ECO:0000313" key="3">
    <source>
        <dbReference type="EMBL" id="KRT67597.1"/>
    </source>
</evidence>